<reference evidence="10" key="1">
    <citation type="journal article" date="2019" name="Int. J. Syst. Evol. Microbiol.">
        <title>The Global Catalogue of Microorganisms (GCM) 10K type strain sequencing project: providing services to taxonomists for standard genome sequencing and annotation.</title>
        <authorList>
            <consortium name="The Broad Institute Genomics Platform"/>
            <consortium name="The Broad Institute Genome Sequencing Center for Infectious Disease"/>
            <person name="Wu L."/>
            <person name="Ma J."/>
        </authorList>
    </citation>
    <scope>NUCLEOTIDE SEQUENCE [LARGE SCALE GENOMIC DNA]</scope>
    <source>
        <strain evidence="10">JCM 17759</strain>
    </source>
</reference>
<evidence type="ECO:0000256" key="3">
    <source>
        <dbReference type="ARBA" id="ARBA00022475"/>
    </source>
</evidence>
<evidence type="ECO:0000256" key="2">
    <source>
        <dbReference type="ARBA" id="ARBA00005745"/>
    </source>
</evidence>
<evidence type="ECO:0000259" key="8">
    <source>
        <dbReference type="Pfam" id="PF00482"/>
    </source>
</evidence>
<dbReference type="EMBL" id="BAABGA010000029">
    <property type="protein sequence ID" value="GAA4452599.1"/>
    <property type="molecule type" value="Genomic_DNA"/>
</dbReference>
<evidence type="ECO:0000313" key="9">
    <source>
        <dbReference type="EMBL" id="GAA4452599.1"/>
    </source>
</evidence>
<keyword evidence="4 7" id="KW-0812">Transmembrane</keyword>
<gene>
    <name evidence="9" type="ORF">GCM10023156_22170</name>
</gene>
<keyword evidence="5 7" id="KW-1133">Transmembrane helix</keyword>
<organism evidence="9 10">
    <name type="scientific">Novipirellula rosea</name>
    <dbReference type="NCBI Taxonomy" id="1031540"/>
    <lineage>
        <taxon>Bacteria</taxon>
        <taxon>Pseudomonadati</taxon>
        <taxon>Planctomycetota</taxon>
        <taxon>Planctomycetia</taxon>
        <taxon>Pirellulales</taxon>
        <taxon>Pirellulaceae</taxon>
        <taxon>Novipirellula</taxon>
    </lineage>
</organism>
<evidence type="ECO:0000256" key="5">
    <source>
        <dbReference type="ARBA" id="ARBA00022989"/>
    </source>
</evidence>
<keyword evidence="10" id="KW-1185">Reference proteome</keyword>
<dbReference type="Gene3D" id="1.20.81.30">
    <property type="entry name" value="Type II secretion system (T2SS), domain F"/>
    <property type="match status" value="2"/>
</dbReference>
<evidence type="ECO:0000256" key="4">
    <source>
        <dbReference type="ARBA" id="ARBA00022692"/>
    </source>
</evidence>
<name>A0ABP8MN35_9BACT</name>
<feature type="domain" description="Type II secretion system protein GspF" evidence="8">
    <location>
        <begin position="201"/>
        <end position="318"/>
    </location>
</feature>
<evidence type="ECO:0000256" key="6">
    <source>
        <dbReference type="ARBA" id="ARBA00023136"/>
    </source>
</evidence>
<comment type="similarity">
    <text evidence="2">Belongs to the GSP F family.</text>
</comment>
<accession>A0ABP8MN35</accession>
<dbReference type="Proteomes" id="UP001500840">
    <property type="component" value="Unassembled WGS sequence"/>
</dbReference>
<feature type="domain" description="Type II secretion system protein GspF" evidence="8">
    <location>
        <begin position="9"/>
        <end position="128"/>
    </location>
</feature>
<dbReference type="PANTHER" id="PTHR30012">
    <property type="entry name" value="GENERAL SECRETION PATHWAY PROTEIN"/>
    <property type="match status" value="1"/>
</dbReference>
<comment type="subcellular location">
    <subcellularLocation>
        <location evidence="1">Cell membrane</location>
        <topology evidence="1">Multi-pass membrane protein</topology>
    </subcellularLocation>
</comment>
<protein>
    <submittedName>
        <fullName evidence="9">Type II secretion system F family protein</fullName>
    </submittedName>
</protein>
<feature type="transmembrane region" description="Helical" evidence="7">
    <location>
        <begin position="182"/>
        <end position="201"/>
    </location>
</feature>
<evidence type="ECO:0000313" key="10">
    <source>
        <dbReference type="Proteomes" id="UP001500840"/>
    </source>
</evidence>
<sequence length="335" mass="36385">MKLSAASGFCYRFGTGIKAGADLLAMLQSEAGYGPPRQRAAMVAIREAAKQGELLSESMKREDPFFPPLLISMVRVGEATGRLERALLSLAEHYKHRLALRQKFISSLAWPAIQLILAVLVVSLFIWLMGQFNMADMLGFGLTGTQGVLKLWAYLFVFSLFVGAAIWAFMRNVGGVQNLIPLLYMIPVLGPALQTITLSRFCWTLSLSLDAGLDPIRSIYLALESTDSDYYKSVGKDAEEAILGGDSLSGALKATRLFPDEFITRVEISELSGTDAESIDMLAQEYDEKAKRAVGTLAGLATGIVWLGTMGVLVFLILRIALSIGGAYSDALQPI</sequence>
<dbReference type="InterPro" id="IPR018076">
    <property type="entry name" value="T2SS_GspF_dom"/>
</dbReference>
<keyword evidence="3" id="KW-1003">Cell membrane</keyword>
<dbReference type="Pfam" id="PF00482">
    <property type="entry name" value="T2SSF"/>
    <property type="match status" value="2"/>
</dbReference>
<dbReference type="InterPro" id="IPR003004">
    <property type="entry name" value="GspF/PilC"/>
</dbReference>
<feature type="transmembrane region" description="Helical" evidence="7">
    <location>
        <begin position="297"/>
        <end position="318"/>
    </location>
</feature>
<evidence type="ECO:0000256" key="1">
    <source>
        <dbReference type="ARBA" id="ARBA00004651"/>
    </source>
</evidence>
<dbReference type="PANTHER" id="PTHR30012:SF0">
    <property type="entry name" value="TYPE II SECRETION SYSTEM PROTEIN F-RELATED"/>
    <property type="match status" value="1"/>
</dbReference>
<evidence type="ECO:0000256" key="7">
    <source>
        <dbReference type="SAM" id="Phobius"/>
    </source>
</evidence>
<feature type="transmembrane region" description="Helical" evidence="7">
    <location>
        <begin position="104"/>
        <end position="129"/>
    </location>
</feature>
<keyword evidence="6 7" id="KW-0472">Membrane</keyword>
<feature type="transmembrane region" description="Helical" evidence="7">
    <location>
        <begin position="149"/>
        <end position="170"/>
    </location>
</feature>
<comment type="caution">
    <text evidence="9">The sequence shown here is derived from an EMBL/GenBank/DDBJ whole genome shotgun (WGS) entry which is preliminary data.</text>
</comment>
<proteinExistence type="inferred from homology"/>
<dbReference type="InterPro" id="IPR042094">
    <property type="entry name" value="T2SS_GspF_sf"/>
</dbReference>